<gene>
    <name evidence="1" type="ORF">KEF29_34820</name>
</gene>
<organism evidence="1 2">
    <name type="scientific">Streptomyces tuirus</name>
    <dbReference type="NCBI Taxonomy" id="68278"/>
    <lineage>
        <taxon>Bacteria</taxon>
        <taxon>Bacillati</taxon>
        <taxon>Actinomycetota</taxon>
        <taxon>Actinomycetes</taxon>
        <taxon>Kitasatosporales</taxon>
        <taxon>Streptomycetaceae</taxon>
        <taxon>Streptomyces</taxon>
    </lineage>
</organism>
<proteinExistence type="predicted"/>
<dbReference type="EMBL" id="JAGTPG010000002">
    <property type="protein sequence ID" value="MBR8642832.1"/>
    <property type="molecule type" value="Genomic_DNA"/>
</dbReference>
<evidence type="ECO:0000313" key="1">
    <source>
        <dbReference type="EMBL" id="MBR8642832.1"/>
    </source>
</evidence>
<dbReference type="AlphaFoldDB" id="A0A941FM98"/>
<dbReference type="Proteomes" id="UP000682308">
    <property type="component" value="Unassembled WGS sequence"/>
</dbReference>
<protein>
    <submittedName>
        <fullName evidence="1">Uncharacterized protein</fullName>
    </submittedName>
</protein>
<sequence>MGRWEAVEPSVDDQLPRLVELGGPVEYLRICREWLEDGWERDLVFRSPADATD</sequence>
<name>A0A941FM98_9ACTN</name>
<comment type="caution">
    <text evidence="1">The sequence shown here is derived from an EMBL/GenBank/DDBJ whole genome shotgun (WGS) entry which is preliminary data.</text>
</comment>
<keyword evidence="2" id="KW-1185">Reference proteome</keyword>
<accession>A0A941FM98</accession>
<reference evidence="1 2" key="1">
    <citation type="submission" date="2021-04" db="EMBL/GenBank/DDBJ databases">
        <title>Characterization of the biosynthetic gene cluster of new lipopeptides with antitumor activity in the genome of the marine Streptomyces PHM034.</title>
        <authorList>
            <person name="Ceniceros A."/>
            <person name="Canedo L."/>
            <person name="Mendez C."/>
            <person name="Olano C."/>
            <person name="Schleissner C."/>
            <person name="Cuevas C."/>
            <person name="De La Calle F."/>
            <person name="Salas J.A."/>
        </authorList>
    </citation>
    <scope>NUCLEOTIDE SEQUENCE [LARGE SCALE GENOMIC DNA]</scope>
    <source>
        <strain evidence="1 2">PHM034</strain>
    </source>
</reference>
<evidence type="ECO:0000313" key="2">
    <source>
        <dbReference type="Proteomes" id="UP000682308"/>
    </source>
</evidence>